<proteinExistence type="inferred from homology"/>
<feature type="transmembrane region" description="Helical" evidence="2">
    <location>
        <begin position="44"/>
        <end position="61"/>
    </location>
</feature>
<evidence type="ECO:0000256" key="2">
    <source>
        <dbReference type="SAM" id="Phobius"/>
    </source>
</evidence>
<keyword evidence="5" id="KW-1185">Reference proteome</keyword>
<name>A0ABS4EER5_9FIRM</name>
<dbReference type="PANTHER" id="PTHR30487">
    <property type="entry name" value="TYPE 4 PREPILIN-LIKE PROTEINS LEADER PEPTIDE-PROCESSING ENZYME"/>
    <property type="match status" value="1"/>
</dbReference>
<dbReference type="RefSeq" id="WP_209457674.1">
    <property type="nucleotide sequence ID" value="NZ_JAGGJX010000008.1"/>
</dbReference>
<feature type="transmembrane region" description="Helical" evidence="2">
    <location>
        <begin position="140"/>
        <end position="157"/>
    </location>
</feature>
<protein>
    <submittedName>
        <fullName evidence="4">Prepilin signal peptidase PulO-like enzyme (Type II secretory pathway)</fullName>
    </submittedName>
</protein>
<feature type="domain" description="Prepilin type IV endopeptidase peptidase" evidence="3">
    <location>
        <begin position="22"/>
        <end position="126"/>
    </location>
</feature>
<comment type="similarity">
    <text evidence="1">Belongs to the peptidase A24 family.</text>
</comment>
<dbReference type="EMBL" id="JAGGJX010000008">
    <property type="protein sequence ID" value="MBP1856356.1"/>
    <property type="molecule type" value="Genomic_DNA"/>
</dbReference>
<feature type="transmembrane region" description="Helical" evidence="2">
    <location>
        <begin position="98"/>
        <end position="128"/>
    </location>
</feature>
<reference evidence="4 5" key="1">
    <citation type="submission" date="2021-03" db="EMBL/GenBank/DDBJ databases">
        <title>Genomic Encyclopedia of Type Strains, Phase IV (KMG-IV): sequencing the most valuable type-strain genomes for metagenomic binning, comparative biology and taxonomic classification.</title>
        <authorList>
            <person name="Goeker M."/>
        </authorList>
    </citation>
    <scope>NUCLEOTIDE SEQUENCE [LARGE SCALE GENOMIC DNA]</scope>
    <source>
        <strain evidence="4 5">DSM 1289</strain>
    </source>
</reference>
<evidence type="ECO:0000313" key="5">
    <source>
        <dbReference type="Proteomes" id="UP000767291"/>
    </source>
</evidence>
<dbReference type="InterPro" id="IPR050882">
    <property type="entry name" value="Prepilin_peptidase/N-MTase"/>
</dbReference>
<dbReference type="Gene3D" id="1.20.120.1220">
    <property type="match status" value="1"/>
</dbReference>
<sequence>MLALNFAVYIKYGRTLDTIRYILLIPFILIISIIDFYSRNVYDLTVVSGIMVQGIIFVISYKFGCVEWSYLFDLIIGVAISYILAVTTKSLGYGDVGLYGLCCFAIGNGYALYLIGLSFLAAFFYYIVIFIIKRDMLKRVIPFTPFISLSAVIIILTESRLLEMYFRFLYKIT</sequence>
<evidence type="ECO:0000256" key="1">
    <source>
        <dbReference type="ARBA" id="ARBA00005801"/>
    </source>
</evidence>
<keyword evidence="2" id="KW-0472">Membrane</keyword>
<dbReference type="Pfam" id="PF01478">
    <property type="entry name" value="Peptidase_A24"/>
    <property type="match status" value="1"/>
</dbReference>
<keyword evidence="2" id="KW-0812">Transmembrane</keyword>
<organism evidence="4 5">
    <name type="scientific">Metaclostridioides mangenotii</name>
    <dbReference type="NCBI Taxonomy" id="1540"/>
    <lineage>
        <taxon>Bacteria</taxon>
        <taxon>Bacillati</taxon>
        <taxon>Bacillota</taxon>
        <taxon>Clostridia</taxon>
        <taxon>Peptostreptococcales</taxon>
        <taxon>Peptostreptococcaceae</taxon>
        <taxon>Metaclostridioides</taxon>
    </lineage>
</organism>
<evidence type="ECO:0000259" key="3">
    <source>
        <dbReference type="Pfam" id="PF01478"/>
    </source>
</evidence>
<keyword evidence="2" id="KW-1133">Transmembrane helix</keyword>
<feature type="transmembrane region" description="Helical" evidence="2">
    <location>
        <begin position="68"/>
        <end position="86"/>
    </location>
</feature>
<feature type="transmembrane region" description="Helical" evidence="2">
    <location>
        <begin position="21"/>
        <end position="38"/>
    </location>
</feature>
<comment type="caution">
    <text evidence="4">The sequence shown here is derived from an EMBL/GenBank/DDBJ whole genome shotgun (WGS) entry which is preliminary data.</text>
</comment>
<dbReference type="Proteomes" id="UP000767291">
    <property type="component" value="Unassembled WGS sequence"/>
</dbReference>
<dbReference type="InterPro" id="IPR000045">
    <property type="entry name" value="Prepilin_IV_endopep_pep"/>
</dbReference>
<accession>A0ABS4EER5</accession>
<gene>
    <name evidence="4" type="ORF">J2Z43_002808</name>
</gene>
<evidence type="ECO:0000313" key="4">
    <source>
        <dbReference type="EMBL" id="MBP1856356.1"/>
    </source>
</evidence>
<dbReference type="PANTHER" id="PTHR30487:SF0">
    <property type="entry name" value="PREPILIN LEADER PEPTIDASE_N-METHYLTRANSFERASE-RELATED"/>
    <property type="match status" value="1"/>
</dbReference>